<dbReference type="Proteomes" id="UP000823847">
    <property type="component" value="Unassembled WGS sequence"/>
</dbReference>
<dbReference type="EMBL" id="DXEN01000049">
    <property type="protein sequence ID" value="HIX86221.1"/>
    <property type="molecule type" value="Genomic_DNA"/>
</dbReference>
<organism evidence="1 2">
    <name type="scientific">Candidatus Parabacteroides intestinigallinarum</name>
    <dbReference type="NCBI Taxonomy" id="2838722"/>
    <lineage>
        <taxon>Bacteria</taxon>
        <taxon>Pseudomonadati</taxon>
        <taxon>Bacteroidota</taxon>
        <taxon>Bacteroidia</taxon>
        <taxon>Bacteroidales</taxon>
        <taxon>Tannerellaceae</taxon>
        <taxon>Parabacteroides</taxon>
    </lineage>
</organism>
<dbReference type="Pfam" id="PF19620">
    <property type="entry name" value="DUF6125"/>
    <property type="match status" value="1"/>
</dbReference>
<proteinExistence type="predicted"/>
<reference evidence="1" key="1">
    <citation type="journal article" date="2021" name="PeerJ">
        <title>Extensive microbial diversity within the chicken gut microbiome revealed by metagenomics and culture.</title>
        <authorList>
            <person name="Gilroy R."/>
            <person name="Ravi A."/>
            <person name="Getino M."/>
            <person name="Pursley I."/>
            <person name="Horton D.L."/>
            <person name="Alikhan N.F."/>
            <person name="Baker D."/>
            <person name="Gharbi K."/>
            <person name="Hall N."/>
            <person name="Watson M."/>
            <person name="Adriaenssens E.M."/>
            <person name="Foster-Nyarko E."/>
            <person name="Jarju S."/>
            <person name="Secka A."/>
            <person name="Antonio M."/>
            <person name="Oren A."/>
            <person name="Chaudhuri R.R."/>
            <person name="La Ragione R."/>
            <person name="Hildebrand F."/>
            <person name="Pallen M.J."/>
        </authorList>
    </citation>
    <scope>NUCLEOTIDE SEQUENCE</scope>
    <source>
        <strain evidence="1">ChiHecec2B26-12326</strain>
    </source>
</reference>
<comment type="caution">
    <text evidence="1">The sequence shown here is derived from an EMBL/GenBank/DDBJ whole genome shotgun (WGS) entry which is preliminary data.</text>
</comment>
<gene>
    <name evidence="1" type="ORF">H9848_06395</name>
</gene>
<evidence type="ECO:0000313" key="1">
    <source>
        <dbReference type="EMBL" id="HIX86221.1"/>
    </source>
</evidence>
<accession>A0A9D1XR84</accession>
<protein>
    <submittedName>
        <fullName evidence="1">Uncharacterized protein</fullName>
    </submittedName>
</protein>
<sequence>MKNDYLRSLPKERLIELIEDYAKNWLAMDGVWFQSVERKLGMDEAMYHDTEAWRLFTVIEARRIKAFLGLEERPGLEGLAAALQLRFYANLNEADLLWNADRTELTYRTRECRVQRARERKGMPFHPCKPVGEIEYAGFARTIDERIACQCVSCFPDVTDPSCCCSWRFWIEEPSSR</sequence>
<evidence type="ECO:0000313" key="2">
    <source>
        <dbReference type="Proteomes" id="UP000823847"/>
    </source>
</evidence>
<name>A0A9D1XR84_9BACT</name>
<dbReference type="AlphaFoldDB" id="A0A9D1XR84"/>
<reference evidence="1" key="2">
    <citation type="submission" date="2021-04" db="EMBL/GenBank/DDBJ databases">
        <authorList>
            <person name="Gilroy R."/>
        </authorList>
    </citation>
    <scope>NUCLEOTIDE SEQUENCE</scope>
    <source>
        <strain evidence="1">ChiHecec2B26-12326</strain>
    </source>
</reference>